<accession>A0A8B7XHB0</accession>
<dbReference type="FunFam" id="2.60.120.290:FF:000005">
    <property type="entry name" value="Procollagen C-endopeptidase enhancer 1"/>
    <property type="match status" value="1"/>
</dbReference>
<feature type="binding site" evidence="14">
    <location>
        <position position="457"/>
    </location>
    <ligand>
        <name>Ca(2+)</name>
        <dbReference type="ChEBI" id="CHEBI:29108"/>
        <label>2</label>
    </ligand>
</feature>
<evidence type="ECO:0000256" key="18">
    <source>
        <dbReference type="SAM" id="SignalP"/>
    </source>
</evidence>
<feature type="binding site" evidence="14">
    <location>
        <position position="340"/>
    </location>
    <ligand>
        <name>Ca(2+)</name>
        <dbReference type="ChEBI" id="CHEBI:29108"/>
        <label>1</label>
    </ligand>
</feature>
<dbReference type="SMART" id="SM00042">
    <property type="entry name" value="CUB"/>
    <property type="match status" value="2"/>
</dbReference>
<feature type="disulfide bond" evidence="15">
    <location>
        <begin position="499"/>
        <end position="530"/>
    </location>
</feature>
<feature type="binding site" evidence="14">
    <location>
        <position position="347"/>
    </location>
    <ligand>
        <name>Ca(2+)</name>
        <dbReference type="ChEBI" id="CHEBI:29108"/>
        <label>1</label>
    </ligand>
</feature>
<evidence type="ECO:0000259" key="20">
    <source>
        <dbReference type="PROSITE" id="PS50215"/>
    </source>
</evidence>
<dbReference type="Pfam" id="PF19236">
    <property type="entry name" value="ADAMTS_CR_3"/>
    <property type="match status" value="1"/>
</dbReference>
<keyword evidence="12" id="KW-0325">Glycoprotein</keyword>
<dbReference type="Pfam" id="PF01562">
    <property type="entry name" value="Pep_M12B_propep"/>
    <property type="match status" value="1"/>
</dbReference>
<dbReference type="SUPFAM" id="SSF49854">
    <property type="entry name" value="Spermadhesin, CUB domain"/>
    <property type="match status" value="2"/>
</dbReference>
<organism evidence="21 22">
    <name type="scientific">Acanthaster planci</name>
    <name type="common">Crown-of-thorns starfish</name>
    <dbReference type="NCBI Taxonomy" id="133434"/>
    <lineage>
        <taxon>Eukaryota</taxon>
        <taxon>Metazoa</taxon>
        <taxon>Echinodermata</taxon>
        <taxon>Eleutherozoa</taxon>
        <taxon>Asterozoa</taxon>
        <taxon>Asteroidea</taxon>
        <taxon>Valvatacea</taxon>
        <taxon>Valvatida</taxon>
        <taxon>Acanthasteridae</taxon>
        <taxon>Acanthaster</taxon>
    </lineage>
</organism>
<dbReference type="InterPro" id="IPR050439">
    <property type="entry name" value="ADAMTS_ADAMTS-like"/>
</dbReference>
<feature type="chain" id="PRO_5034448606" evidence="18">
    <location>
        <begin position="21"/>
        <end position="1198"/>
    </location>
</feature>
<dbReference type="PROSITE" id="PS50215">
    <property type="entry name" value="ADAM_MEPRO"/>
    <property type="match status" value="1"/>
</dbReference>
<keyword evidence="8" id="KW-0378">Hydrolase</keyword>
<feature type="disulfide bond" evidence="15">
    <location>
        <begin position="524"/>
        <end position="535"/>
    </location>
</feature>
<feature type="domain" description="CUB" evidence="19">
    <location>
        <begin position="1085"/>
        <end position="1197"/>
    </location>
</feature>
<proteinExistence type="predicted"/>
<dbReference type="FunFam" id="2.20.100.10:FF:000005">
    <property type="entry name" value="ADAM metallopeptidase with thrombospondin type 1 motif 9"/>
    <property type="match status" value="1"/>
</dbReference>
<feature type="disulfide bond" evidence="16">
    <location>
        <begin position="1024"/>
        <end position="1041"/>
    </location>
</feature>
<dbReference type="GO" id="GO:0031012">
    <property type="term" value="C:extracellular matrix"/>
    <property type="evidence" value="ECO:0007669"/>
    <property type="project" value="TreeGrafter"/>
</dbReference>
<feature type="signal peptide" evidence="18">
    <location>
        <begin position="1"/>
        <end position="20"/>
    </location>
</feature>
<feature type="disulfide bond" evidence="15">
    <location>
        <begin position="377"/>
        <end position="454"/>
    </location>
</feature>
<evidence type="ECO:0000256" key="14">
    <source>
        <dbReference type="PIRSR" id="PIRSR613273-2"/>
    </source>
</evidence>
<keyword evidence="3" id="KW-0272">Extracellular matrix</keyword>
<dbReference type="Gene3D" id="2.20.100.10">
    <property type="entry name" value="Thrombospondin type-1 (TSP1) repeat"/>
    <property type="match status" value="3"/>
</dbReference>
<keyword evidence="7" id="KW-0677">Repeat</keyword>
<dbReference type="Proteomes" id="UP000694845">
    <property type="component" value="Unplaced"/>
</dbReference>
<feature type="binding site" evidence="14 17">
    <location>
        <position position="409"/>
    </location>
    <ligand>
        <name>Zn(2+)</name>
        <dbReference type="ChEBI" id="CHEBI:29105"/>
        <note>catalytic</note>
    </ligand>
</feature>
<dbReference type="Pfam" id="PF05986">
    <property type="entry name" value="ADAMTS_spacer1"/>
    <property type="match status" value="1"/>
</dbReference>
<evidence type="ECO:0000256" key="10">
    <source>
        <dbReference type="ARBA" id="ARBA00023049"/>
    </source>
</evidence>
<comment type="subcellular location">
    <subcellularLocation>
        <location evidence="1">Secreted</location>
        <location evidence="1">Extracellular space</location>
        <location evidence="1">Extracellular matrix</location>
    </subcellularLocation>
</comment>
<dbReference type="Pfam" id="PF17771">
    <property type="entry name" value="ADAMTS_CR_2"/>
    <property type="match status" value="1"/>
</dbReference>
<dbReference type="InterPro" id="IPR010294">
    <property type="entry name" value="ADAMTS_spacer1"/>
</dbReference>
<evidence type="ECO:0000313" key="21">
    <source>
        <dbReference type="Proteomes" id="UP000694845"/>
    </source>
</evidence>
<feature type="disulfide bond" evidence="15">
    <location>
        <begin position="568"/>
        <end position="606"/>
    </location>
</feature>
<evidence type="ECO:0000256" key="2">
    <source>
        <dbReference type="ARBA" id="ARBA00022525"/>
    </source>
</evidence>
<feature type="disulfide bond" evidence="15">
    <location>
        <begin position="564"/>
        <end position="601"/>
    </location>
</feature>
<dbReference type="GO" id="GO:0004222">
    <property type="term" value="F:metalloendopeptidase activity"/>
    <property type="evidence" value="ECO:0007669"/>
    <property type="project" value="InterPro"/>
</dbReference>
<dbReference type="PANTHER" id="PTHR13723:SF311">
    <property type="entry name" value="ADAM CYSTEINE-RICH DOMAIN-CONTAINING PROTEIN"/>
    <property type="match status" value="1"/>
</dbReference>
<dbReference type="InterPro" id="IPR041645">
    <property type="entry name" value="ADAMTS_CR_2"/>
</dbReference>
<dbReference type="GeneID" id="110973110"/>
<dbReference type="InterPro" id="IPR013273">
    <property type="entry name" value="ADAMTS/ADAMTS-like"/>
</dbReference>
<evidence type="ECO:0000256" key="17">
    <source>
        <dbReference type="PROSITE-ProRule" id="PRU00276"/>
    </source>
</evidence>
<name>A0A8B7XHB0_ACAPL</name>
<feature type="binding site" evidence="14">
    <location>
        <position position="246"/>
    </location>
    <ligand>
        <name>Ca(2+)</name>
        <dbReference type="ChEBI" id="CHEBI:29108"/>
        <label>1</label>
    </ligand>
</feature>
<evidence type="ECO:0000259" key="19">
    <source>
        <dbReference type="PROSITE" id="PS01180"/>
    </source>
</evidence>
<dbReference type="KEGG" id="aplc:110973110"/>
<dbReference type="GO" id="GO:0046872">
    <property type="term" value="F:metal ion binding"/>
    <property type="evidence" value="ECO:0007669"/>
    <property type="project" value="UniProtKB-KW"/>
</dbReference>
<dbReference type="InterPro" id="IPR002870">
    <property type="entry name" value="Peptidase_M12B_N"/>
</dbReference>
<feature type="disulfide bond" evidence="15">
    <location>
        <begin position="480"/>
        <end position="504"/>
    </location>
</feature>
<evidence type="ECO:0000256" key="6">
    <source>
        <dbReference type="ARBA" id="ARBA00022729"/>
    </source>
</evidence>
<feature type="binding site" evidence="14">
    <location>
        <position position="454"/>
    </location>
    <ligand>
        <name>Ca(2+)</name>
        <dbReference type="ChEBI" id="CHEBI:29108"/>
        <label>1</label>
    </ligand>
</feature>
<dbReference type="Pfam" id="PF00431">
    <property type="entry name" value="CUB"/>
    <property type="match status" value="1"/>
</dbReference>
<feature type="domain" description="CUB" evidence="19">
    <location>
        <begin position="970"/>
        <end position="1076"/>
    </location>
</feature>
<keyword evidence="6 18" id="KW-0732">Signal</keyword>
<feature type="disulfide bond" evidence="15">
    <location>
        <begin position="579"/>
        <end position="591"/>
    </location>
</feature>
<dbReference type="InterPro" id="IPR036383">
    <property type="entry name" value="TSP1_rpt_sf"/>
</dbReference>
<reference evidence="22" key="1">
    <citation type="submission" date="2025-08" db="UniProtKB">
        <authorList>
            <consortium name="RefSeq"/>
        </authorList>
    </citation>
    <scope>IDENTIFICATION</scope>
</reference>
<keyword evidence="11 15" id="KW-1015">Disulfide bond</keyword>
<dbReference type="Gene3D" id="3.40.1620.60">
    <property type="match status" value="1"/>
</dbReference>
<dbReference type="Pfam" id="PF00090">
    <property type="entry name" value="TSP_1"/>
    <property type="match status" value="1"/>
</dbReference>
<evidence type="ECO:0000256" key="15">
    <source>
        <dbReference type="PIRSR" id="PIRSR613273-3"/>
    </source>
</evidence>
<dbReference type="InterPro" id="IPR000859">
    <property type="entry name" value="CUB_dom"/>
</dbReference>
<dbReference type="GO" id="GO:0006508">
    <property type="term" value="P:proteolysis"/>
    <property type="evidence" value="ECO:0007669"/>
    <property type="project" value="UniProtKB-KW"/>
</dbReference>
<feature type="binding site" evidence="14 17">
    <location>
        <position position="399"/>
    </location>
    <ligand>
        <name>Zn(2+)</name>
        <dbReference type="ChEBI" id="CHEBI:29105"/>
        <note>catalytic</note>
    </ligand>
</feature>
<evidence type="ECO:0000313" key="22">
    <source>
        <dbReference type="RefSeq" id="XP_022079325.1"/>
    </source>
</evidence>
<feature type="binding site" evidence="14">
    <location>
        <position position="340"/>
    </location>
    <ligand>
        <name>Ca(2+)</name>
        <dbReference type="ChEBI" id="CHEBI:29108"/>
        <label>2</label>
    </ligand>
</feature>
<dbReference type="InterPro" id="IPR000884">
    <property type="entry name" value="TSP1_rpt"/>
</dbReference>
<keyword evidence="2" id="KW-0964">Secreted</keyword>
<keyword evidence="21" id="KW-1185">Reference proteome</keyword>
<dbReference type="Gene3D" id="2.60.120.830">
    <property type="match status" value="1"/>
</dbReference>
<dbReference type="Gene3D" id="2.60.120.290">
    <property type="entry name" value="Spermadhesin, CUB domain"/>
    <property type="match status" value="2"/>
</dbReference>
<dbReference type="Gene3D" id="3.40.390.10">
    <property type="entry name" value="Collagenase (Catalytic Domain)"/>
    <property type="match status" value="1"/>
</dbReference>
<dbReference type="Pfam" id="PF01421">
    <property type="entry name" value="Reprolysin"/>
    <property type="match status" value="1"/>
</dbReference>
<dbReference type="FunFam" id="2.20.100.10:FF:000001">
    <property type="entry name" value="semaphorin-5A isoform X1"/>
    <property type="match status" value="1"/>
</dbReference>
<comment type="caution">
    <text evidence="17">Lacks conserved residue(s) required for the propagation of feature annotation.</text>
</comment>
<feature type="disulfide bond" evidence="15">
    <location>
        <begin position="329"/>
        <end position="383"/>
    </location>
</feature>
<dbReference type="RefSeq" id="XP_022079325.1">
    <property type="nucleotide sequence ID" value="XM_022223633.1"/>
</dbReference>
<keyword evidence="10" id="KW-0482">Metalloprotease</keyword>
<feature type="binding site" evidence="14">
    <location>
        <position position="246"/>
    </location>
    <ligand>
        <name>Ca(2+)</name>
        <dbReference type="ChEBI" id="CHEBI:29108"/>
        <label>2</label>
    </ligand>
</feature>
<keyword evidence="14" id="KW-0106">Calcium</keyword>
<dbReference type="CDD" id="cd00041">
    <property type="entry name" value="CUB"/>
    <property type="match status" value="1"/>
</dbReference>
<protein>
    <submittedName>
        <fullName evidence="22">A disintegrin and metalloproteinase with thrombospondin motifs 13-like isoform X1</fullName>
    </submittedName>
</protein>
<evidence type="ECO:0000256" key="8">
    <source>
        <dbReference type="ARBA" id="ARBA00022801"/>
    </source>
</evidence>
<dbReference type="InterPro" id="IPR045371">
    <property type="entry name" value="ADAMTS_CR_3"/>
</dbReference>
<evidence type="ECO:0000256" key="12">
    <source>
        <dbReference type="ARBA" id="ARBA00023180"/>
    </source>
</evidence>
<evidence type="ECO:0000256" key="13">
    <source>
        <dbReference type="PIRSR" id="PIRSR613273-1"/>
    </source>
</evidence>
<comment type="cofactor">
    <cofactor evidence="14">
        <name>Zn(2+)</name>
        <dbReference type="ChEBI" id="CHEBI:29105"/>
    </cofactor>
    <text evidence="14">Binds 1 zinc ion per subunit.</text>
</comment>
<evidence type="ECO:0000256" key="5">
    <source>
        <dbReference type="ARBA" id="ARBA00022723"/>
    </source>
</evidence>
<feature type="domain" description="Peptidase M12B" evidence="20">
    <location>
        <begin position="243"/>
        <end position="459"/>
    </location>
</feature>
<dbReference type="InterPro" id="IPR035914">
    <property type="entry name" value="Sperma_CUB_dom_sf"/>
</dbReference>
<feature type="active site" evidence="13 17">
    <location>
        <position position="400"/>
    </location>
</feature>
<evidence type="ECO:0000256" key="7">
    <source>
        <dbReference type="ARBA" id="ARBA00022737"/>
    </source>
</evidence>
<dbReference type="PROSITE" id="PS01180">
    <property type="entry name" value="CUB"/>
    <property type="match status" value="2"/>
</dbReference>
<dbReference type="PRINTS" id="PR01857">
    <property type="entry name" value="ADAMTSFAMILY"/>
</dbReference>
<feature type="binding site" evidence="14 17">
    <location>
        <position position="403"/>
    </location>
    <ligand>
        <name>Zn(2+)</name>
        <dbReference type="ChEBI" id="CHEBI:29105"/>
        <note>catalytic</note>
    </ligand>
</feature>
<gene>
    <name evidence="22" type="primary">LOC110973110</name>
</gene>
<evidence type="ECO:0000256" key="11">
    <source>
        <dbReference type="ARBA" id="ARBA00023157"/>
    </source>
</evidence>
<dbReference type="GO" id="GO:0030198">
    <property type="term" value="P:extracellular matrix organization"/>
    <property type="evidence" value="ECO:0007669"/>
    <property type="project" value="InterPro"/>
</dbReference>
<evidence type="ECO:0000256" key="16">
    <source>
        <dbReference type="PROSITE-ProRule" id="PRU00059"/>
    </source>
</evidence>
<sequence length="1198" mass="131403">MKLTWASAVVLVAVVLSARSSTSLPATSQDGNDLTQEDIKSYFGEITTVSKNGDASYDIVDIWDQSSFSADKLPVRHAVPHRHQHDVHFKAFREDFHLRLHKNPWLVREGLRMETLDKNGTVVASEAVRRDCFYFGDVVSHNSSSVAVSKCDGLAGVIGYGRHDIFIKPLRSDHAEQYRRRRRDAVDPHIVYRRSATDGDPTAHFCSPPPPMKDPETGMTVDEEMVAALGGKLLPSSLQTGQKYMELMIMVDNEMRKHHDNNLQSYVTTLLNIVARRFVDPSLGANLRIHVVKFYVLQSDEVGTGSDGFSTEDAFTVTSDGYQLLNDFCQWQGTKNEVDDAHPEHWDNAILITRYNLIDPTDGSDSLLGRAPVGGTCRHYQQCSVNEDDGLGSALTIAHETGHTLNLNHDSTYGCPDGVNIMSGIRSAGAGALSWSMCSQTHVQEFLRNPVSNCLNDEPLELPVSVNELPGTIYSYADQCQLAFDSDRYTMPVNGQVDCSVLACQDRNGAWRSKGVPVMEGTDCGTDKWCLDGQCVQRMPLPDAVDGQWSTWGGQFGSAEFGPCSRSCGGGVRSRMRYCDNPPPSNGGRGCEGTNVEYIVCETQPCATSQDDFRDEQCMATNNTPLNGVTYNWVKGFIADQTGDELCDHRCLSEQRFWSKREPFQFIDGTRCWHDEKNDAGKLKLCVGGLCKSFGCDGRENSNAVFDVCGVCNGDGSSCSLVSDSFTGGTTTGFNHFLTLPVGSTRIEISNANSAYTYIALKIGNEYVLQGSGNYRPSTGRYSAGSSVVLYESGSSMEKLTIAGPTTQEIEVEAFLFLNPNVNYVGGVNVQPDVQYRYYAPSGSGSGPQESFRWVGTAFSPCTATCGGGMQTRSVTCYRTVNAREEAVQDALCPQPKPTERQTCNTDTCPFVMPARWETSEWFPCSVTCGQGTRTRMVRCIRDGVEAPGSPECDQASKPAEQETCNEGDCSPMVPSACNGVTAEPSGIFYNIGQDTDGASCSQIIAASPGKEVVLRIVKLVIDCDSESFKIKVGLSEQRYCGYITNRQITVGHNIVILEHKTSMVNGGYHISYSLADSATPPNPCDRVLTVASGRITSPNWPNPYGPNQMCTTTVVVKPGKKIRVTFQKFFLDSKEPFCGKDYVVITDNNARMDSPVFYCGTKSRFTFRSRSNMIAITFRSDSAQELKGFKAALRQIN</sequence>
<dbReference type="PROSITE" id="PS50092">
    <property type="entry name" value="TSP1"/>
    <property type="match status" value="3"/>
</dbReference>
<dbReference type="InterPro" id="IPR024079">
    <property type="entry name" value="MetalloPept_cat_dom_sf"/>
</dbReference>
<evidence type="ECO:0000256" key="3">
    <source>
        <dbReference type="ARBA" id="ARBA00022530"/>
    </source>
</evidence>
<dbReference type="Pfam" id="PF19030">
    <property type="entry name" value="TSP1_ADAMTS"/>
    <property type="match status" value="2"/>
</dbReference>
<dbReference type="PANTHER" id="PTHR13723">
    <property type="entry name" value="ADAMTS A DISINTEGRIN AND METALLOPROTEASE WITH THROMBOSPONDIN MOTIFS PROTEASE"/>
    <property type="match status" value="1"/>
</dbReference>
<keyword evidence="5 14" id="KW-0479">Metal-binding</keyword>
<feature type="disulfide bond" evidence="15">
    <location>
        <begin position="415"/>
        <end position="438"/>
    </location>
</feature>
<dbReference type="OrthoDB" id="9942326at2759"/>
<evidence type="ECO:0000256" key="4">
    <source>
        <dbReference type="ARBA" id="ARBA00022670"/>
    </source>
</evidence>
<keyword evidence="9 14" id="KW-0862">Zinc</keyword>
<dbReference type="InterPro" id="IPR001590">
    <property type="entry name" value="Peptidase_M12B"/>
</dbReference>
<evidence type="ECO:0000256" key="9">
    <source>
        <dbReference type="ARBA" id="ARBA00022833"/>
    </source>
</evidence>
<dbReference type="AlphaFoldDB" id="A0A8B7XHB0"/>
<keyword evidence="4" id="KW-0645">Protease</keyword>
<dbReference type="SUPFAM" id="SSF82895">
    <property type="entry name" value="TSP-1 type 1 repeat"/>
    <property type="match status" value="3"/>
</dbReference>
<evidence type="ECO:0000256" key="1">
    <source>
        <dbReference type="ARBA" id="ARBA00004498"/>
    </source>
</evidence>
<feature type="binding site" evidence="14">
    <location>
        <position position="457"/>
    </location>
    <ligand>
        <name>Ca(2+)</name>
        <dbReference type="ChEBI" id="CHEBI:29108"/>
        <label>1</label>
    </ligand>
</feature>
<dbReference type="SUPFAM" id="SSF55486">
    <property type="entry name" value="Metalloproteases ('zincins'), catalytic domain"/>
    <property type="match status" value="1"/>
</dbReference>
<dbReference type="SMART" id="SM00209">
    <property type="entry name" value="TSP1"/>
    <property type="match status" value="3"/>
</dbReference>